<keyword evidence="1" id="KW-0418">Kinase</keyword>
<dbReference type="AlphaFoldDB" id="M7X2S2"/>
<feature type="non-terminal residue" evidence="1">
    <location>
        <position position="100"/>
    </location>
</feature>
<dbReference type="OrthoDB" id="25685at2759"/>
<keyword evidence="1" id="KW-0808">Transferase</keyword>
<accession>M7X2S2</accession>
<sequence length="100" mass="11468">MRFCPNGIKLNKTVICTLNDMTYSPSSYSGRGDYIFNYPHCPCDDNRTECILNIQSSLESVNFNIVNISNTILHIDHEITLFNFEYAKQISVDDNVLLKI</sequence>
<protein>
    <submittedName>
        <fullName evidence="1">Protein kinase domain containing protein</fullName>
    </submittedName>
</protein>
<dbReference type="SUPFAM" id="SSF48619">
    <property type="entry name" value="Phospholipase A2, PLA2"/>
    <property type="match status" value="1"/>
</dbReference>
<dbReference type="GO" id="GO:0004623">
    <property type="term" value="F:phospholipase A2 activity"/>
    <property type="evidence" value="ECO:0007669"/>
    <property type="project" value="InterPro"/>
</dbReference>
<name>M7X2S2_ENTHI</name>
<gene>
    <name evidence="1" type="ORF">KM1_284750</name>
</gene>
<evidence type="ECO:0000313" key="1">
    <source>
        <dbReference type="EMBL" id="EMS17969.1"/>
    </source>
</evidence>
<dbReference type="GO" id="GO:0016301">
    <property type="term" value="F:kinase activity"/>
    <property type="evidence" value="ECO:0007669"/>
    <property type="project" value="UniProtKB-KW"/>
</dbReference>
<dbReference type="VEuPathDB" id="AmoebaDB:KM1_284750"/>
<dbReference type="GO" id="GO:0050482">
    <property type="term" value="P:arachidonate secretion"/>
    <property type="evidence" value="ECO:0007669"/>
    <property type="project" value="InterPro"/>
</dbReference>
<dbReference type="Proteomes" id="UP000030780">
    <property type="component" value="Unassembled WGS sequence"/>
</dbReference>
<dbReference type="InterPro" id="IPR036444">
    <property type="entry name" value="PLipase_A2_dom_sf"/>
</dbReference>
<organism evidence="1 2">
    <name type="scientific">Entamoeba histolytica HM-3:IMSS</name>
    <dbReference type="NCBI Taxonomy" id="885315"/>
    <lineage>
        <taxon>Eukaryota</taxon>
        <taxon>Amoebozoa</taxon>
        <taxon>Evosea</taxon>
        <taxon>Archamoebae</taxon>
        <taxon>Mastigamoebida</taxon>
        <taxon>Entamoebidae</taxon>
        <taxon>Entamoeba</taxon>
    </lineage>
</organism>
<dbReference type="EMBL" id="KB637056">
    <property type="protein sequence ID" value="EMS17969.1"/>
    <property type="molecule type" value="Genomic_DNA"/>
</dbReference>
<reference evidence="1 2" key="1">
    <citation type="submission" date="2013-01" db="EMBL/GenBank/DDBJ databases">
        <authorList>
            <person name="Inman J."/>
            <person name="Zafar N."/>
            <person name="Lorenzi H."/>
            <person name="Caler E."/>
        </authorList>
    </citation>
    <scope>NUCLEOTIDE SEQUENCE [LARGE SCALE GENOMIC DNA]</scope>
    <source>
        <strain evidence="1 2">HM-3:IMSS</strain>
    </source>
</reference>
<evidence type="ECO:0000313" key="2">
    <source>
        <dbReference type="Proteomes" id="UP000030780"/>
    </source>
</evidence>
<proteinExistence type="predicted"/>
<dbReference type="GO" id="GO:0006644">
    <property type="term" value="P:phospholipid metabolic process"/>
    <property type="evidence" value="ECO:0007669"/>
    <property type="project" value="InterPro"/>
</dbReference>